<gene>
    <name evidence="14" type="ORF">C4F51_09700</name>
</gene>
<dbReference type="SUPFAM" id="SSF109998">
    <property type="entry name" value="Triger factor/SurA peptide-binding domain-like"/>
    <property type="match status" value="1"/>
</dbReference>
<comment type="similarity">
    <text evidence="8">Belongs to the PpiD chaperone family.</text>
</comment>
<keyword evidence="6 12" id="KW-0472">Membrane</keyword>
<evidence type="ECO:0000256" key="6">
    <source>
        <dbReference type="ARBA" id="ARBA00023136"/>
    </source>
</evidence>
<proteinExistence type="inferred from homology"/>
<evidence type="ECO:0000313" key="15">
    <source>
        <dbReference type="Proteomes" id="UP000652567"/>
    </source>
</evidence>
<accession>A0A928YU13</accession>
<dbReference type="Pfam" id="PF13624">
    <property type="entry name" value="SurA_N_3"/>
    <property type="match status" value="1"/>
</dbReference>
<dbReference type="Pfam" id="PF00639">
    <property type="entry name" value="Rotamase"/>
    <property type="match status" value="1"/>
</dbReference>
<dbReference type="Proteomes" id="UP000652567">
    <property type="component" value="Unassembled WGS sequence"/>
</dbReference>
<evidence type="ECO:0000256" key="10">
    <source>
        <dbReference type="ARBA" id="ARBA00042775"/>
    </source>
</evidence>
<evidence type="ECO:0000256" key="11">
    <source>
        <dbReference type="PROSITE-ProRule" id="PRU00278"/>
    </source>
</evidence>
<comment type="subcellular location">
    <subcellularLocation>
        <location evidence="1">Cell inner membrane</location>
        <topology evidence="1">Single-pass type II membrane protein</topology>
        <orientation evidence="1">Periplasmic side</orientation>
    </subcellularLocation>
</comment>
<keyword evidence="5 12" id="KW-1133">Transmembrane helix</keyword>
<sequence>MLQNIRDNSKGVVSGILIGLLVVIFALTGAETLFNSDPNARSVIKVNGEAISEMEISRATATQKQQIVDRYGDSVPPEFLSDEYLRTPVVENLIQRALLVQKAKESGLTASDSVINEQIVRTPQFQQESGAFDPIRYQSLLRNVGYTPSTYKKALVEDVLISQLTSGVVDTSFSTPAEIDKVIALNFQTRSFDYLVLPSEKVREEVTVSDAEVLQYYESKPQEFTVPEEVAVDYIDLNLDNMLDNIDISEDEIRKQYEQNRAAFVAAPERQVAHILIEDNDAAVIEEITGKLAADEDFADLARQYSDDLGSKEEGGDLGFTTGDTFPENFETALAALAVGEVSAPVVTDAGTHFIKKLSERGVEVPDFESERDRIAAQLKRDQAEHEFVGLVERLRDLSFNAESLADVAAELGVTVQNTGLIPRTGGDNEISRESQFVAAAFSVDVLEHENSSEVIELAPTRAAVLKKTDYKASHVSPLEDVSDRITATLKEEKVRELMTAKAAAFKQEIAAGKSLEAIAADNSLEVKTVEDTGRNSPDVERDVLFHAFSIAKPAASQPVIDGVVLGSGDYAIVSLKSVASGADQFPAEQKSILAAQLASISGQNEFRNLQNLLQANAKIKQ</sequence>
<keyword evidence="2" id="KW-1003">Cell membrane</keyword>
<dbReference type="InterPro" id="IPR023058">
    <property type="entry name" value="PPIase_PpiC_CS"/>
</dbReference>
<keyword evidence="4 12" id="KW-0812">Transmembrane</keyword>
<feature type="domain" description="PpiC" evidence="13">
    <location>
        <begin position="267"/>
        <end position="359"/>
    </location>
</feature>
<dbReference type="PANTHER" id="PTHR47529:SF1">
    <property type="entry name" value="PERIPLASMIC CHAPERONE PPID"/>
    <property type="match status" value="1"/>
</dbReference>
<reference evidence="14" key="1">
    <citation type="submission" date="2018-07" db="EMBL/GenBank/DDBJ databases">
        <title>Genome assembly of strain Ka43.</title>
        <authorList>
            <person name="Kukolya J."/>
            <person name="Nagy I."/>
            <person name="Horvath B."/>
            <person name="Toth A."/>
        </authorList>
    </citation>
    <scope>NUCLEOTIDE SEQUENCE</scope>
    <source>
        <strain evidence="14">KB43</strain>
    </source>
</reference>
<evidence type="ECO:0000256" key="1">
    <source>
        <dbReference type="ARBA" id="ARBA00004382"/>
    </source>
</evidence>
<dbReference type="GO" id="GO:0003755">
    <property type="term" value="F:peptidyl-prolyl cis-trans isomerase activity"/>
    <property type="evidence" value="ECO:0007669"/>
    <property type="project" value="UniProtKB-KW"/>
</dbReference>
<keyword evidence="3" id="KW-0997">Cell inner membrane</keyword>
<evidence type="ECO:0000256" key="7">
    <source>
        <dbReference type="ARBA" id="ARBA00023186"/>
    </source>
</evidence>
<dbReference type="InterPro" id="IPR046357">
    <property type="entry name" value="PPIase_dom_sf"/>
</dbReference>
<evidence type="ECO:0000256" key="2">
    <source>
        <dbReference type="ARBA" id="ARBA00022475"/>
    </source>
</evidence>
<dbReference type="PROSITE" id="PS50198">
    <property type="entry name" value="PPIC_PPIASE_2"/>
    <property type="match status" value="1"/>
</dbReference>
<evidence type="ECO:0000256" key="4">
    <source>
        <dbReference type="ARBA" id="ARBA00022692"/>
    </source>
</evidence>
<evidence type="ECO:0000259" key="13">
    <source>
        <dbReference type="PROSITE" id="PS50198"/>
    </source>
</evidence>
<dbReference type="Gene3D" id="3.10.50.40">
    <property type="match status" value="1"/>
</dbReference>
<name>A0A928YU13_9GAMM</name>
<evidence type="ECO:0000256" key="3">
    <source>
        <dbReference type="ARBA" id="ARBA00022519"/>
    </source>
</evidence>
<keyword evidence="11" id="KW-0697">Rotamase</keyword>
<evidence type="ECO:0000256" key="12">
    <source>
        <dbReference type="SAM" id="Phobius"/>
    </source>
</evidence>
<dbReference type="PANTHER" id="PTHR47529">
    <property type="entry name" value="PEPTIDYL-PROLYL CIS-TRANS ISOMERASE D"/>
    <property type="match status" value="1"/>
</dbReference>
<dbReference type="EMBL" id="PRDL01000001">
    <property type="protein sequence ID" value="MBE8717462.1"/>
    <property type="molecule type" value="Genomic_DNA"/>
</dbReference>
<dbReference type="InterPro" id="IPR052029">
    <property type="entry name" value="PpiD_chaperone"/>
</dbReference>
<evidence type="ECO:0000256" key="8">
    <source>
        <dbReference type="ARBA" id="ARBA00038408"/>
    </source>
</evidence>
<protein>
    <recommendedName>
        <fullName evidence="9">Periplasmic chaperone PpiD</fullName>
    </recommendedName>
    <alternativeName>
        <fullName evidence="10">Periplasmic folding chaperone</fullName>
    </alternativeName>
</protein>
<dbReference type="PROSITE" id="PS01096">
    <property type="entry name" value="PPIC_PPIASE_1"/>
    <property type="match status" value="1"/>
</dbReference>
<keyword evidence="11 14" id="KW-0413">Isomerase</keyword>
<dbReference type="RefSeq" id="WP_193909329.1">
    <property type="nucleotide sequence ID" value="NZ_PRDL01000001.1"/>
</dbReference>
<comment type="caution">
    <text evidence="14">The sequence shown here is derived from an EMBL/GenBank/DDBJ whole genome shotgun (WGS) entry which is preliminary data.</text>
</comment>
<keyword evidence="7" id="KW-0143">Chaperone</keyword>
<dbReference type="AlphaFoldDB" id="A0A928YU13"/>
<dbReference type="SUPFAM" id="SSF54534">
    <property type="entry name" value="FKBP-like"/>
    <property type="match status" value="1"/>
</dbReference>
<dbReference type="InterPro" id="IPR027304">
    <property type="entry name" value="Trigger_fact/SurA_dom_sf"/>
</dbReference>
<keyword evidence="15" id="KW-1185">Reference proteome</keyword>
<feature type="transmembrane region" description="Helical" evidence="12">
    <location>
        <begin position="12"/>
        <end position="34"/>
    </location>
</feature>
<evidence type="ECO:0000256" key="5">
    <source>
        <dbReference type="ARBA" id="ARBA00022989"/>
    </source>
</evidence>
<evidence type="ECO:0000313" key="14">
    <source>
        <dbReference type="EMBL" id="MBE8717462.1"/>
    </source>
</evidence>
<dbReference type="InterPro" id="IPR000297">
    <property type="entry name" value="PPIase_PpiC"/>
</dbReference>
<organism evidence="14 15">
    <name type="scientific">Cellvibrio polysaccharolyticus</name>
    <dbReference type="NCBI Taxonomy" id="2082724"/>
    <lineage>
        <taxon>Bacteria</taxon>
        <taxon>Pseudomonadati</taxon>
        <taxon>Pseudomonadota</taxon>
        <taxon>Gammaproteobacteria</taxon>
        <taxon>Cellvibrionales</taxon>
        <taxon>Cellvibrionaceae</taxon>
        <taxon>Cellvibrio</taxon>
    </lineage>
</organism>
<dbReference type="GO" id="GO:0005886">
    <property type="term" value="C:plasma membrane"/>
    <property type="evidence" value="ECO:0007669"/>
    <property type="project" value="UniProtKB-SubCell"/>
</dbReference>
<evidence type="ECO:0000256" key="9">
    <source>
        <dbReference type="ARBA" id="ARBA00040743"/>
    </source>
</evidence>
<dbReference type="Gene3D" id="1.10.4030.10">
    <property type="entry name" value="Porin chaperone SurA, peptide-binding domain"/>
    <property type="match status" value="1"/>
</dbReference>